<dbReference type="EMBL" id="CABVIK010000002">
    <property type="protein sequence ID" value="VVO55109.1"/>
    <property type="molecule type" value="Genomic_DNA"/>
</dbReference>
<reference evidence="2 3" key="1">
    <citation type="submission" date="2019-09" db="EMBL/GenBank/DDBJ databases">
        <authorList>
            <person name="Chandra G."/>
            <person name="Truman W A."/>
        </authorList>
    </citation>
    <scope>NUCLEOTIDE SEQUENCE [LARGE SCALE GENOMIC DNA]</scope>
    <source>
        <strain evidence="2">PS870</strain>
    </source>
</reference>
<keyword evidence="1" id="KW-0812">Transmembrane</keyword>
<evidence type="ECO:0000313" key="2">
    <source>
        <dbReference type="EMBL" id="VVO55109.1"/>
    </source>
</evidence>
<proteinExistence type="predicted"/>
<feature type="transmembrane region" description="Helical" evidence="1">
    <location>
        <begin position="20"/>
        <end position="39"/>
    </location>
</feature>
<organism evidence="2 3">
    <name type="scientific">Pseudomonas fluorescens</name>
    <dbReference type="NCBI Taxonomy" id="294"/>
    <lineage>
        <taxon>Bacteria</taxon>
        <taxon>Pseudomonadati</taxon>
        <taxon>Pseudomonadota</taxon>
        <taxon>Gammaproteobacteria</taxon>
        <taxon>Pseudomonadales</taxon>
        <taxon>Pseudomonadaceae</taxon>
        <taxon>Pseudomonas</taxon>
    </lineage>
</organism>
<dbReference type="AlphaFoldDB" id="A0A5E7GT76"/>
<accession>A0A5E7GT76</accession>
<keyword evidence="1" id="KW-0472">Membrane</keyword>
<keyword evidence="1" id="KW-1133">Transmembrane helix</keyword>
<evidence type="ECO:0000256" key="1">
    <source>
        <dbReference type="SAM" id="Phobius"/>
    </source>
</evidence>
<dbReference type="Proteomes" id="UP000349468">
    <property type="component" value="Unassembled WGS sequence"/>
</dbReference>
<sequence length="49" mass="5653">MDYSKIIREVRDMAMKMSAWRFVLLCTIGFVFAAGYLAGNVPWDKILSH</sequence>
<protein>
    <submittedName>
        <fullName evidence="2">Uncharacterized protein</fullName>
    </submittedName>
</protein>
<gene>
    <name evidence="2" type="ORF">PS870_00495</name>
</gene>
<name>A0A5E7GT76_PSEFL</name>
<evidence type="ECO:0000313" key="3">
    <source>
        <dbReference type="Proteomes" id="UP000349468"/>
    </source>
</evidence>